<accession>L9Z1G7</accession>
<keyword evidence="3" id="KW-1185">Reference proteome</keyword>
<dbReference type="Proteomes" id="UP000011592">
    <property type="component" value="Unassembled WGS sequence"/>
</dbReference>
<protein>
    <submittedName>
        <fullName evidence="2">Uncharacterized protein</fullName>
    </submittedName>
</protein>
<gene>
    <name evidence="2" type="ORF">C486_10919</name>
</gene>
<keyword evidence="1" id="KW-0175">Coiled coil</keyword>
<sequence>MAVICSTERSEYRSLAADIADDRDDKLVETLDELSATTDNLFVCPVAELNESELLDIQQHTLETEGDVGIITGRTVEEARELYEYEVEGDGDHGIVLRIENQLIHTYDDDSEVLVREDATADRLEDRFEEYSSLSMLTNGRTIHSFLTDGYLCGFPTAVDIESFDGPQPHCVTDGEQDCPLDGTLVMADEWSFDNVFLNSCSPMIPANNMEGTGLPVHVGLSLLQGSGAVIAGYRPYDGKNQEMALHYALLRAGYTAAERCEVLNRNAHAGSVKSYPFCVFGRPEITTARPVEQQYEATVTTEDGRCILSVTDIDCNVIDVSLNQDRFDAEEGKYYVRNLTDEHADAPLFFTAFEEGEMVRILLYSWGTIQTDHLRFVVDDVPYSGNDLTAIYQAVENGRGLGEIGFLDRKAKGQLENLENQIAGFTDDLTAQRSRMNAYRDVRRRVETALDSIDRIQQRIREKLTERGPGFLSGEYTNRTIPSDVFEAEEPCEYCGRPVFVKRFRNLRGSVTRDRGMCPRCLNIFDIPRFEETDTSYPTVDRELLFDSSVGEVEFDVTFENPHDVPLRATYFPWLHSDDDAIRGTDWFEPKSIDLRLDPNERRTASFVVDTSDLPTGEYPVYAYVVGNLDIYLGVKTMVIGHI</sequence>
<proteinExistence type="predicted"/>
<comment type="caution">
    <text evidence="2">The sequence shown here is derived from an EMBL/GenBank/DDBJ whole genome shotgun (WGS) entry which is preliminary data.</text>
</comment>
<dbReference type="EMBL" id="AOIJ01000051">
    <property type="protein sequence ID" value="ELY79507.1"/>
    <property type="molecule type" value="Genomic_DNA"/>
</dbReference>
<name>L9Z1G7_9EURY</name>
<feature type="coiled-coil region" evidence="1">
    <location>
        <begin position="409"/>
        <end position="460"/>
    </location>
</feature>
<evidence type="ECO:0000313" key="3">
    <source>
        <dbReference type="Proteomes" id="UP000011592"/>
    </source>
</evidence>
<dbReference type="PATRIC" id="fig|1230459.4.peg.2169"/>
<evidence type="ECO:0000256" key="1">
    <source>
        <dbReference type="SAM" id="Coils"/>
    </source>
</evidence>
<dbReference type="AlphaFoldDB" id="L9Z1G7"/>
<organism evidence="2 3">
    <name type="scientific">Natrinema gari JCM 14663</name>
    <dbReference type="NCBI Taxonomy" id="1230459"/>
    <lineage>
        <taxon>Archaea</taxon>
        <taxon>Methanobacteriati</taxon>
        <taxon>Methanobacteriota</taxon>
        <taxon>Stenosarchaea group</taxon>
        <taxon>Halobacteria</taxon>
        <taxon>Halobacteriales</taxon>
        <taxon>Natrialbaceae</taxon>
        <taxon>Natrinema</taxon>
    </lineage>
</organism>
<reference evidence="2 3" key="1">
    <citation type="journal article" date="2014" name="PLoS Genet.">
        <title>Phylogenetically driven sequencing of extremely halophilic archaea reveals strategies for static and dynamic osmo-response.</title>
        <authorList>
            <person name="Becker E.A."/>
            <person name="Seitzer P.M."/>
            <person name="Tritt A."/>
            <person name="Larsen D."/>
            <person name="Krusor M."/>
            <person name="Yao A.I."/>
            <person name="Wu D."/>
            <person name="Madern D."/>
            <person name="Eisen J.A."/>
            <person name="Darling A.E."/>
            <person name="Facciotti M.T."/>
        </authorList>
    </citation>
    <scope>NUCLEOTIDE SEQUENCE [LARGE SCALE GENOMIC DNA]</scope>
    <source>
        <strain evidence="2 3">JCM 14663</strain>
    </source>
</reference>
<evidence type="ECO:0000313" key="2">
    <source>
        <dbReference type="EMBL" id="ELY79507.1"/>
    </source>
</evidence>